<dbReference type="PRINTS" id="PR00344">
    <property type="entry name" value="BCTRLSENSOR"/>
</dbReference>
<comment type="function">
    <text evidence="14">Member of the two-component regulatory system NreB/NreC involved in the control of dissimilatory nitrate/nitrite reduction in response to oxygen. NreB functions as a direct oxygen sensor histidine kinase which is autophosphorylated, in the absence of oxygen, probably at the conserved histidine residue, and transfers its phosphate group probably to a conserved aspartate residue of NreC. NreB/NreC activates the expression of the nitrate (narGHJI) and nitrite (nir) reductase operons, as well as the putative nitrate transporter gene narT.</text>
</comment>
<dbReference type="GO" id="GO:0046983">
    <property type="term" value="F:protein dimerization activity"/>
    <property type="evidence" value="ECO:0007669"/>
    <property type="project" value="InterPro"/>
</dbReference>
<organism evidence="19 20">
    <name type="scientific">Candidatus Promineifilum breve</name>
    <dbReference type="NCBI Taxonomy" id="1806508"/>
    <lineage>
        <taxon>Bacteria</taxon>
        <taxon>Bacillati</taxon>
        <taxon>Chloroflexota</taxon>
        <taxon>Ardenticatenia</taxon>
        <taxon>Candidatus Promineifilales</taxon>
        <taxon>Candidatus Promineifilaceae</taxon>
        <taxon>Candidatus Promineifilum</taxon>
    </lineage>
</organism>
<dbReference type="InterPro" id="IPR003594">
    <property type="entry name" value="HATPase_dom"/>
</dbReference>
<accession>A0A161KD71</accession>
<evidence type="ECO:0000259" key="16">
    <source>
        <dbReference type="PROSITE" id="PS50109"/>
    </source>
</evidence>
<comment type="subcellular location">
    <subcellularLocation>
        <location evidence="3">Cytoplasm</location>
    </subcellularLocation>
</comment>
<dbReference type="SUPFAM" id="SSF55785">
    <property type="entry name" value="PYP-like sensor domain (PAS domain)"/>
    <property type="match status" value="3"/>
</dbReference>
<feature type="domain" description="PAC" evidence="18">
    <location>
        <begin position="325"/>
        <end position="377"/>
    </location>
</feature>
<keyword evidence="13" id="KW-0411">Iron-sulfur</keyword>
<dbReference type="CDD" id="cd00130">
    <property type="entry name" value="PAS"/>
    <property type="match status" value="1"/>
</dbReference>
<dbReference type="GO" id="GO:0005737">
    <property type="term" value="C:cytoplasm"/>
    <property type="evidence" value="ECO:0007669"/>
    <property type="project" value="UniProtKB-SubCell"/>
</dbReference>
<evidence type="ECO:0000313" key="19">
    <source>
        <dbReference type="EMBL" id="CUS06173.1"/>
    </source>
</evidence>
<dbReference type="InterPro" id="IPR011712">
    <property type="entry name" value="Sig_transdc_His_kin_sub3_dim/P"/>
</dbReference>
<dbReference type="Proteomes" id="UP000215027">
    <property type="component" value="Chromosome II"/>
</dbReference>
<dbReference type="GO" id="GO:0051539">
    <property type="term" value="F:4 iron, 4 sulfur cluster binding"/>
    <property type="evidence" value="ECO:0007669"/>
    <property type="project" value="UniProtKB-KW"/>
</dbReference>
<reference evidence="19" key="1">
    <citation type="submission" date="2016-01" db="EMBL/GenBank/DDBJ databases">
        <authorList>
            <person name="Mcilroy J.S."/>
            <person name="Karst M S."/>
            <person name="Albertsen M."/>
        </authorList>
    </citation>
    <scope>NUCLEOTIDE SEQUENCE</scope>
    <source>
        <strain evidence="19">Cfx-K</strain>
    </source>
</reference>
<evidence type="ECO:0000256" key="12">
    <source>
        <dbReference type="ARBA" id="ARBA00023012"/>
    </source>
</evidence>
<dbReference type="SMART" id="SM00387">
    <property type="entry name" value="HATPase_c"/>
    <property type="match status" value="1"/>
</dbReference>
<dbReference type="CDD" id="cd16917">
    <property type="entry name" value="HATPase_UhpB-NarQ-NarX-like"/>
    <property type="match status" value="1"/>
</dbReference>
<dbReference type="SUPFAM" id="SSF55874">
    <property type="entry name" value="ATPase domain of HSP90 chaperone/DNA topoisomerase II/histidine kinase"/>
    <property type="match status" value="1"/>
</dbReference>
<evidence type="ECO:0000256" key="7">
    <source>
        <dbReference type="ARBA" id="ARBA00022490"/>
    </source>
</evidence>
<dbReference type="SMART" id="SM00086">
    <property type="entry name" value="PAC"/>
    <property type="match status" value="2"/>
</dbReference>
<evidence type="ECO:0000256" key="2">
    <source>
        <dbReference type="ARBA" id="ARBA00001966"/>
    </source>
</evidence>
<dbReference type="Gene3D" id="3.30.450.20">
    <property type="entry name" value="PAS domain"/>
    <property type="match status" value="3"/>
</dbReference>
<keyword evidence="7" id="KW-0963">Cytoplasm</keyword>
<evidence type="ECO:0000256" key="11">
    <source>
        <dbReference type="ARBA" id="ARBA00023004"/>
    </source>
</evidence>
<evidence type="ECO:0000259" key="18">
    <source>
        <dbReference type="PROSITE" id="PS50113"/>
    </source>
</evidence>
<evidence type="ECO:0000256" key="1">
    <source>
        <dbReference type="ARBA" id="ARBA00000085"/>
    </source>
</evidence>
<keyword evidence="8" id="KW-0808">Transferase</keyword>
<protein>
    <recommendedName>
        <fullName evidence="5">Oxygen sensor histidine kinase NreB</fullName>
        <ecNumber evidence="4">2.7.13.3</ecNumber>
    </recommendedName>
    <alternativeName>
        <fullName evidence="15">Nitrogen regulation protein B</fullName>
    </alternativeName>
</protein>
<evidence type="ECO:0000256" key="10">
    <source>
        <dbReference type="ARBA" id="ARBA00022777"/>
    </source>
</evidence>
<evidence type="ECO:0000313" key="20">
    <source>
        <dbReference type="Proteomes" id="UP000215027"/>
    </source>
</evidence>
<dbReference type="EC" id="2.7.13.3" evidence="4"/>
<proteinExistence type="predicted"/>
<gene>
    <name evidence="19" type="ORF">CFX0092_B0639</name>
</gene>
<feature type="domain" description="PAS" evidence="17">
    <location>
        <begin position="127"/>
        <end position="198"/>
    </location>
</feature>
<evidence type="ECO:0000259" key="17">
    <source>
        <dbReference type="PROSITE" id="PS50112"/>
    </source>
</evidence>
<comment type="catalytic activity">
    <reaction evidence="1">
        <text>ATP + protein L-histidine = ADP + protein N-phospho-L-histidine.</text>
        <dbReference type="EC" id="2.7.13.3"/>
    </reaction>
</comment>
<dbReference type="InterPro" id="IPR050482">
    <property type="entry name" value="Sensor_HK_TwoCompSys"/>
</dbReference>
<dbReference type="InterPro" id="IPR036890">
    <property type="entry name" value="HATPase_C_sf"/>
</dbReference>
<dbReference type="EMBL" id="LN890656">
    <property type="protein sequence ID" value="CUS06173.1"/>
    <property type="molecule type" value="Genomic_DNA"/>
</dbReference>
<dbReference type="PANTHER" id="PTHR24421:SF61">
    <property type="entry name" value="OXYGEN SENSOR HISTIDINE KINASE NREB"/>
    <property type="match status" value="1"/>
</dbReference>
<evidence type="ECO:0000256" key="6">
    <source>
        <dbReference type="ARBA" id="ARBA00022485"/>
    </source>
</evidence>
<comment type="cofactor">
    <cofactor evidence="2">
        <name>[4Fe-4S] cluster</name>
        <dbReference type="ChEBI" id="CHEBI:49883"/>
    </cofactor>
</comment>
<evidence type="ECO:0000256" key="13">
    <source>
        <dbReference type="ARBA" id="ARBA00023014"/>
    </source>
</evidence>
<evidence type="ECO:0000256" key="8">
    <source>
        <dbReference type="ARBA" id="ARBA00022679"/>
    </source>
</evidence>
<name>A0A161KD71_9CHLR</name>
<feature type="domain" description="Histidine kinase" evidence="16">
    <location>
        <begin position="495"/>
        <end position="581"/>
    </location>
</feature>
<dbReference type="InterPro" id="IPR000700">
    <property type="entry name" value="PAS-assoc_C"/>
</dbReference>
<dbReference type="Pfam" id="PF02518">
    <property type="entry name" value="HATPase_c"/>
    <property type="match status" value="1"/>
</dbReference>
<dbReference type="RefSeq" id="WP_095045484.1">
    <property type="nucleotide sequence ID" value="NZ_LN890656.1"/>
</dbReference>
<dbReference type="InterPro" id="IPR004358">
    <property type="entry name" value="Sig_transdc_His_kin-like_C"/>
</dbReference>
<dbReference type="AlphaFoldDB" id="A0A161KD71"/>
<dbReference type="Pfam" id="PF07730">
    <property type="entry name" value="HisKA_3"/>
    <property type="match status" value="1"/>
</dbReference>
<dbReference type="PROSITE" id="PS50112">
    <property type="entry name" value="PAS"/>
    <property type="match status" value="1"/>
</dbReference>
<evidence type="ECO:0000256" key="15">
    <source>
        <dbReference type="ARBA" id="ARBA00030800"/>
    </source>
</evidence>
<evidence type="ECO:0000256" key="9">
    <source>
        <dbReference type="ARBA" id="ARBA00022723"/>
    </source>
</evidence>
<dbReference type="InterPro" id="IPR005467">
    <property type="entry name" value="His_kinase_dom"/>
</dbReference>
<keyword evidence="6" id="KW-0004">4Fe-4S</keyword>
<dbReference type="SMART" id="SM00091">
    <property type="entry name" value="PAS"/>
    <property type="match status" value="3"/>
</dbReference>
<dbReference type="Gene3D" id="1.20.5.1930">
    <property type="match status" value="1"/>
</dbReference>
<dbReference type="InterPro" id="IPR000014">
    <property type="entry name" value="PAS"/>
</dbReference>
<dbReference type="InterPro" id="IPR013655">
    <property type="entry name" value="PAS_fold_3"/>
</dbReference>
<dbReference type="GO" id="GO:0046872">
    <property type="term" value="F:metal ion binding"/>
    <property type="evidence" value="ECO:0007669"/>
    <property type="project" value="UniProtKB-KW"/>
</dbReference>
<evidence type="ECO:0000256" key="5">
    <source>
        <dbReference type="ARBA" id="ARBA00017322"/>
    </source>
</evidence>
<dbReference type="Gene3D" id="3.30.565.10">
    <property type="entry name" value="Histidine kinase-like ATPase, C-terminal domain"/>
    <property type="match status" value="1"/>
</dbReference>
<dbReference type="InterPro" id="IPR001610">
    <property type="entry name" value="PAC"/>
</dbReference>
<dbReference type="PANTHER" id="PTHR24421">
    <property type="entry name" value="NITRATE/NITRITE SENSOR PROTEIN NARX-RELATED"/>
    <property type="match status" value="1"/>
</dbReference>
<dbReference type="KEGG" id="pbf:CFX0092_B0639"/>
<dbReference type="Pfam" id="PF13188">
    <property type="entry name" value="PAS_8"/>
    <property type="match status" value="2"/>
</dbReference>
<keyword evidence="20" id="KW-1185">Reference proteome</keyword>
<dbReference type="InterPro" id="IPR035965">
    <property type="entry name" value="PAS-like_dom_sf"/>
</dbReference>
<dbReference type="GO" id="GO:0000155">
    <property type="term" value="F:phosphorelay sensor kinase activity"/>
    <property type="evidence" value="ECO:0007669"/>
    <property type="project" value="InterPro"/>
</dbReference>
<dbReference type="PROSITE" id="PS50113">
    <property type="entry name" value="PAC"/>
    <property type="match status" value="1"/>
</dbReference>
<dbReference type="NCBIfam" id="TIGR00229">
    <property type="entry name" value="sensory_box"/>
    <property type="match status" value="2"/>
</dbReference>
<dbReference type="Pfam" id="PF08447">
    <property type="entry name" value="PAS_3"/>
    <property type="match status" value="1"/>
</dbReference>
<evidence type="ECO:0000256" key="14">
    <source>
        <dbReference type="ARBA" id="ARBA00024827"/>
    </source>
</evidence>
<evidence type="ECO:0000256" key="4">
    <source>
        <dbReference type="ARBA" id="ARBA00012438"/>
    </source>
</evidence>
<keyword evidence="9" id="KW-0479">Metal-binding</keyword>
<dbReference type="PROSITE" id="PS50109">
    <property type="entry name" value="HIS_KIN"/>
    <property type="match status" value="1"/>
</dbReference>
<dbReference type="GO" id="GO:0016020">
    <property type="term" value="C:membrane"/>
    <property type="evidence" value="ECO:0007669"/>
    <property type="project" value="InterPro"/>
</dbReference>
<dbReference type="OrthoDB" id="9781904at2"/>
<keyword evidence="11" id="KW-0408">Iron</keyword>
<sequence>MTNPPDPFASGTFFAHIFHASPVAMIVTTPDDDRYVDVNDAYAALVGIPRLALRGQRNVHLLQPEGATATGARQLVEEPLCLRAADGRLHDVVASTQFEEWDGRPYRITLVQDLTDYNRTGAALRSSEARFRLFFDSIPLPIFVFDLETWRILDVNPIAVELYGYSRDELLTMTMLDIRPPETVASYIATIRALPADSRFVDVWRHRKKDGGLMDMELISYAFDLDGRAVRLHILRDVSEKLALQEALRRNQERLKIVADVTTDVIWEYDMARGAVDTVGLFELFGYAGDSSRPWEWWFEQVHPDERDAVEKATRDALAGDRTIFSTQYRFLHAAGHYIYVYNRIHIVRDADGVARRMIGVTIDVSRQVAMQEAATLAKLEERRRLARDLHDAVTQSLYSLSLMAEVARRHATAGDNRAANEYVGRLGELALQSLKEMRLLVYELRPSALEQEGLTGALQIRLDAVELRSGIQARLMDELRHPLPPDIQREFFLIAEEALNNALKHAAASSVWVRLGSDAHSARLEISDDGQGFDPAAARSSGGLGLISMRERIEKLGGQFSLTTAPGQGTTICVGLEYGRGDNE</sequence>
<keyword evidence="10" id="KW-0418">Kinase</keyword>
<keyword evidence="12" id="KW-0902">Two-component regulatory system</keyword>
<evidence type="ECO:0000256" key="3">
    <source>
        <dbReference type="ARBA" id="ARBA00004496"/>
    </source>
</evidence>